<comment type="caution">
    <text evidence="2">The sequence shown here is derived from an EMBL/GenBank/DDBJ whole genome shotgun (WGS) entry which is preliminary data.</text>
</comment>
<sequence length="101" mass="11799">MSLDYSAKFFEYFTNLYTLSLQHAMTLLLLIACCLHNMLRDAFMEESGQVFQEYDSKETPVNNIFPIPRAGGYANSEGFMVRDQFKEFFNNEGTVSWQENR</sequence>
<dbReference type="AlphaFoldDB" id="A0A6G0VXA3"/>
<organism evidence="2 3">
    <name type="scientific">Aphis craccivora</name>
    <name type="common">Cowpea aphid</name>
    <dbReference type="NCBI Taxonomy" id="307492"/>
    <lineage>
        <taxon>Eukaryota</taxon>
        <taxon>Metazoa</taxon>
        <taxon>Ecdysozoa</taxon>
        <taxon>Arthropoda</taxon>
        <taxon>Hexapoda</taxon>
        <taxon>Insecta</taxon>
        <taxon>Pterygota</taxon>
        <taxon>Neoptera</taxon>
        <taxon>Paraneoptera</taxon>
        <taxon>Hemiptera</taxon>
        <taxon>Sternorrhyncha</taxon>
        <taxon>Aphidomorpha</taxon>
        <taxon>Aphidoidea</taxon>
        <taxon>Aphididae</taxon>
        <taxon>Aphidini</taxon>
        <taxon>Aphis</taxon>
        <taxon>Aphis</taxon>
    </lineage>
</organism>
<protein>
    <submittedName>
        <fullName evidence="2">Protein ANTAGONIST OF LIKE HETEROCHROMATIN PROTEIN 1-like</fullName>
    </submittedName>
</protein>
<dbReference type="OrthoDB" id="6625097at2759"/>
<keyword evidence="1" id="KW-0812">Transmembrane</keyword>
<keyword evidence="1" id="KW-0472">Membrane</keyword>
<keyword evidence="3" id="KW-1185">Reference proteome</keyword>
<name>A0A6G0VXA3_APHCR</name>
<dbReference type="Proteomes" id="UP000478052">
    <property type="component" value="Unassembled WGS sequence"/>
</dbReference>
<accession>A0A6G0VXA3</accession>
<evidence type="ECO:0000256" key="1">
    <source>
        <dbReference type="SAM" id="Phobius"/>
    </source>
</evidence>
<evidence type="ECO:0000313" key="2">
    <source>
        <dbReference type="EMBL" id="KAF0711361.1"/>
    </source>
</evidence>
<dbReference type="EMBL" id="VUJU01011284">
    <property type="protein sequence ID" value="KAF0711361.1"/>
    <property type="molecule type" value="Genomic_DNA"/>
</dbReference>
<proteinExistence type="predicted"/>
<gene>
    <name evidence="2" type="ORF">FWK35_00030681</name>
</gene>
<feature type="transmembrane region" description="Helical" evidence="1">
    <location>
        <begin position="20"/>
        <end position="39"/>
    </location>
</feature>
<reference evidence="2 3" key="1">
    <citation type="submission" date="2019-08" db="EMBL/GenBank/DDBJ databases">
        <title>Whole genome of Aphis craccivora.</title>
        <authorList>
            <person name="Voronova N.V."/>
            <person name="Shulinski R.S."/>
            <person name="Bandarenka Y.V."/>
            <person name="Zhorov D.G."/>
            <person name="Warner D."/>
        </authorList>
    </citation>
    <scope>NUCLEOTIDE SEQUENCE [LARGE SCALE GENOMIC DNA]</scope>
    <source>
        <strain evidence="2">180601</strain>
        <tissue evidence="2">Whole Body</tissue>
    </source>
</reference>
<evidence type="ECO:0000313" key="3">
    <source>
        <dbReference type="Proteomes" id="UP000478052"/>
    </source>
</evidence>
<keyword evidence="1" id="KW-1133">Transmembrane helix</keyword>